<name>A0A1G4JKU8_9SACH</name>
<keyword evidence="9" id="KW-0239">DNA-directed DNA polymerase</keyword>
<dbReference type="InterPro" id="IPR002297">
    <property type="entry name" value="DNA-dir_DNA_pol_A_mt"/>
</dbReference>
<dbReference type="Gene3D" id="3.30.70.370">
    <property type="match status" value="1"/>
</dbReference>
<dbReference type="SUPFAM" id="SSF53098">
    <property type="entry name" value="Ribonuclease H-like"/>
    <property type="match status" value="1"/>
</dbReference>
<dbReference type="Proteomes" id="UP000190274">
    <property type="component" value="Chromosome F"/>
</dbReference>
<dbReference type="PROSITE" id="PS00447">
    <property type="entry name" value="DNA_POLYMERASE_A"/>
    <property type="match status" value="1"/>
</dbReference>
<keyword evidence="19" id="KW-1185">Reference proteome</keyword>
<dbReference type="InterPro" id="IPR019760">
    <property type="entry name" value="DNA-dir_DNA_pol_A_CS"/>
</dbReference>
<feature type="domain" description="DNA-directed DNA polymerase family A palm" evidence="17">
    <location>
        <begin position="644"/>
        <end position="872"/>
    </location>
</feature>
<dbReference type="InterPro" id="IPR001098">
    <property type="entry name" value="DNA-dir_DNA_pol_A_palm_dom"/>
</dbReference>
<evidence type="ECO:0000256" key="7">
    <source>
        <dbReference type="ARBA" id="ARBA00022705"/>
    </source>
</evidence>
<dbReference type="GO" id="GO:0003887">
    <property type="term" value="F:DNA-directed DNA polymerase activity"/>
    <property type="evidence" value="ECO:0007669"/>
    <property type="project" value="UniProtKB-KW"/>
</dbReference>
<feature type="region of interest" description="Disordered" evidence="16">
    <location>
        <begin position="1041"/>
        <end position="1062"/>
    </location>
</feature>
<dbReference type="Pfam" id="PF18136">
    <property type="entry name" value="DNApol_Exo"/>
    <property type="match status" value="1"/>
</dbReference>
<dbReference type="GO" id="GO:0006995">
    <property type="term" value="P:cellular response to nitrogen starvation"/>
    <property type="evidence" value="ECO:0007669"/>
    <property type="project" value="EnsemblFungi"/>
</dbReference>
<sequence>MRTARISLRFRVWRKVRSYSVDEKPRINPVGVQHLSEHLHAQVFGSIKEENAKTDEALIRLSRQFLKKHGLLGKKTVVSKPISFDLPALQGKSLDEHFQRLGQYASQPYLNKARNKFTQLPPKPKTWIRKSGWIRYSPNEKPEPVSFPREETIVFDVETLYKISPYPTLAIAVSDKAWYCWCSPYICADSDDPTHLIPLDTLTRTRLVIGHNVGYDRARVLEEYNCQESKAFFLDTMSLHIATSGMCSRQRPQWMQKRKAQDLKTENEADLLLEAEDEEPWTSLSALNSLQDVALLHCGIKLDKDKRDSFATRNKNDIINDFKTMADYCARDVEATSRVFDVVFPMFLKKCPHPVSFGGLRLLSTSILPTKRNAWNDYIARSESLYQSSKQNIEQKILTIVQDVVKLKDNPTSARTDPWLNQLDWELKPLRLTKKGIPARGQKLPGFPEWYRQLFPSKNTKLPNITMRNRLIPLFFKLSWEGEPVVWTLSDGWCFEAPAARLDEMKEKNYFLANSADNSRPGYKLFKIPHPNGPDFNCTTLLSKQYIQYFEKGILTSHSDLAKEALGINSSCSYWISARERVMSQFVVSANDFPLQFRALDGDRVGDDNTSIILPAVIPMGTVTRRSVEKTWLTASNAKKTRIGSELKAQIMAPPGYAFVGADVDSEELWIASLVSDSVFKIHGGTPIGWMCLEGSKNEGTDLHTKTAKILQCSRNEAKIFNYGRIYGAGVKFATRLLKKFNPNLTDSEAKNMAEKLYGSTKGLAKHSKNFKKFWYGGSESILFNKLEHIAEQEAPKTPVLGAGITHSLMKGNLGSNSFLPSRINWAIQSSGVDYLHLLCCSMNYLIKKYGLKARLSISIHDEIRYLTSEDDKYRTALALQISNLWTRAIFCEQMGINELPQNCAFFSAIDIDHVLRKEVDMDCITPSNKNPIPHGESLDITRLLALPASEFKAPTTDIDLSEMPYERRETVFSIQDKKHNKDFLDSFLRLQIQSAKWKVDELEVDYLRKVHQTNHTQDLSNIVMDYVDAKEAGEYHRPKHKILVPGDSSPSDNSEGGMGDDDAMSHCCNEAVTDVPYEVGYQKSLELQHQLAGNKGEEIFPTRTKEFKKNFSGRGAAYRLFDECIDISRGAAERRQKKFVDERIDIDAIVENVVGGKKATKTKARRTKTNLSNTPKRRGSKIVSQYMLEKGNQHFPPPMSDREPVTEKM</sequence>
<dbReference type="InterPro" id="IPR012337">
    <property type="entry name" value="RNaseH-like_sf"/>
</dbReference>
<evidence type="ECO:0000256" key="5">
    <source>
        <dbReference type="ARBA" id="ARBA00022679"/>
    </source>
</evidence>
<dbReference type="OrthoDB" id="5588663at2759"/>
<gene>
    <name evidence="18" type="ORF">LADA_0F07558G</name>
</gene>
<dbReference type="InterPro" id="IPR041336">
    <property type="entry name" value="DNApol_Exo"/>
</dbReference>
<keyword evidence="11" id="KW-0496">Mitochondrion</keyword>
<proteinExistence type="inferred from homology"/>
<evidence type="ECO:0000256" key="1">
    <source>
        <dbReference type="ARBA" id="ARBA00001946"/>
    </source>
</evidence>
<dbReference type="Gene3D" id="3.30.420.390">
    <property type="match status" value="2"/>
</dbReference>
<dbReference type="SUPFAM" id="SSF56672">
    <property type="entry name" value="DNA/RNA polymerases"/>
    <property type="match status" value="1"/>
</dbReference>
<evidence type="ECO:0000256" key="15">
    <source>
        <dbReference type="ARBA" id="ARBA00069489"/>
    </source>
</evidence>
<keyword evidence="8" id="KW-0460">Magnesium</keyword>
<dbReference type="GO" id="GO:0005760">
    <property type="term" value="C:gamma DNA polymerase complex"/>
    <property type="evidence" value="ECO:0007669"/>
    <property type="project" value="InterPro"/>
</dbReference>
<comment type="function">
    <text evidence="14">Involved in the replication of mitochondrial DNA.</text>
</comment>
<dbReference type="EC" id="2.7.7.7" evidence="4"/>
<keyword evidence="10" id="KW-0238">DNA-binding</keyword>
<dbReference type="STRING" id="1266660.A0A1G4JKU8"/>
<evidence type="ECO:0000256" key="4">
    <source>
        <dbReference type="ARBA" id="ARBA00012417"/>
    </source>
</evidence>
<dbReference type="PANTHER" id="PTHR10267:SF0">
    <property type="entry name" value="DNA POLYMERASE SUBUNIT GAMMA-1"/>
    <property type="match status" value="1"/>
</dbReference>
<keyword evidence="5" id="KW-0808">Transferase</keyword>
<evidence type="ECO:0000256" key="16">
    <source>
        <dbReference type="SAM" id="MobiDB-lite"/>
    </source>
</evidence>
<accession>A0A1G4JKU8</accession>
<comment type="catalytic activity">
    <reaction evidence="13">
        <text>DNA(n) + a 2'-deoxyribonucleoside 5'-triphosphate = DNA(n+1) + diphosphate</text>
        <dbReference type="Rhea" id="RHEA:22508"/>
        <dbReference type="Rhea" id="RHEA-COMP:17339"/>
        <dbReference type="Rhea" id="RHEA-COMP:17340"/>
        <dbReference type="ChEBI" id="CHEBI:33019"/>
        <dbReference type="ChEBI" id="CHEBI:61560"/>
        <dbReference type="ChEBI" id="CHEBI:173112"/>
        <dbReference type="EC" id="2.7.7.7"/>
    </reaction>
</comment>
<evidence type="ECO:0000256" key="6">
    <source>
        <dbReference type="ARBA" id="ARBA00022695"/>
    </source>
</evidence>
<keyword evidence="7" id="KW-0235">DNA replication</keyword>
<dbReference type="GO" id="GO:0032043">
    <property type="term" value="P:mitochondrial DNA catabolic process"/>
    <property type="evidence" value="ECO:0007669"/>
    <property type="project" value="EnsemblFungi"/>
</dbReference>
<dbReference type="AlphaFoldDB" id="A0A1G4JKU8"/>
<comment type="subcellular location">
    <subcellularLocation>
        <location evidence="2">Mitochondrion</location>
    </subcellularLocation>
</comment>
<dbReference type="PANTHER" id="PTHR10267">
    <property type="entry name" value="DNA POLYMERASE SUBUNIT GAMMA-1"/>
    <property type="match status" value="1"/>
</dbReference>
<protein>
    <recommendedName>
        <fullName evidence="15">DNA polymerase gamma</fullName>
        <ecNumber evidence="4">2.7.7.7</ecNumber>
    </recommendedName>
    <alternativeName>
        <fullName evidence="12">Mitochondrial DNA polymerase catalytic subunit</fullName>
    </alternativeName>
</protein>
<keyword evidence="6" id="KW-0548">Nucleotidyltransferase</keyword>
<evidence type="ECO:0000256" key="13">
    <source>
        <dbReference type="ARBA" id="ARBA00049244"/>
    </source>
</evidence>
<dbReference type="Pfam" id="PF00476">
    <property type="entry name" value="DNA_pol_A"/>
    <property type="match status" value="1"/>
</dbReference>
<evidence type="ECO:0000256" key="9">
    <source>
        <dbReference type="ARBA" id="ARBA00022932"/>
    </source>
</evidence>
<evidence type="ECO:0000313" key="18">
    <source>
        <dbReference type="EMBL" id="SCU91004.1"/>
    </source>
</evidence>
<evidence type="ECO:0000256" key="14">
    <source>
        <dbReference type="ARBA" id="ARBA00057053"/>
    </source>
</evidence>
<comment type="similarity">
    <text evidence="3">Belongs to the DNA polymerase type-A family.</text>
</comment>
<reference evidence="18 19" key="1">
    <citation type="submission" date="2016-03" db="EMBL/GenBank/DDBJ databases">
        <authorList>
            <person name="Devillers H."/>
        </authorList>
    </citation>
    <scope>NUCLEOTIDE SEQUENCE [LARGE SCALE GENOMIC DNA]</scope>
    <source>
        <strain evidence="18">CBS 10888</strain>
    </source>
</reference>
<dbReference type="PRINTS" id="PR00867">
    <property type="entry name" value="DNAPOLG"/>
</dbReference>
<dbReference type="InterPro" id="IPR043502">
    <property type="entry name" value="DNA/RNA_pol_sf"/>
</dbReference>
<evidence type="ECO:0000256" key="3">
    <source>
        <dbReference type="ARBA" id="ARBA00007705"/>
    </source>
</evidence>
<dbReference type="GO" id="GO:0003677">
    <property type="term" value="F:DNA binding"/>
    <property type="evidence" value="ECO:0007669"/>
    <property type="project" value="UniProtKB-KW"/>
</dbReference>
<evidence type="ECO:0000256" key="2">
    <source>
        <dbReference type="ARBA" id="ARBA00004173"/>
    </source>
</evidence>
<organism evidence="18 19">
    <name type="scientific">Lachancea dasiensis</name>
    <dbReference type="NCBI Taxonomy" id="1072105"/>
    <lineage>
        <taxon>Eukaryota</taxon>
        <taxon>Fungi</taxon>
        <taxon>Dikarya</taxon>
        <taxon>Ascomycota</taxon>
        <taxon>Saccharomycotina</taxon>
        <taxon>Saccharomycetes</taxon>
        <taxon>Saccharomycetales</taxon>
        <taxon>Saccharomycetaceae</taxon>
        <taxon>Lachancea</taxon>
    </lineage>
</organism>
<evidence type="ECO:0000256" key="8">
    <source>
        <dbReference type="ARBA" id="ARBA00022842"/>
    </source>
</evidence>
<dbReference type="FunFam" id="1.10.150.20:FF:000035">
    <property type="entry name" value="DNA polymerase gamma, mitochondrial"/>
    <property type="match status" value="1"/>
</dbReference>
<evidence type="ECO:0000256" key="11">
    <source>
        <dbReference type="ARBA" id="ARBA00023128"/>
    </source>
</evidence>
<comment type="cofactor">
    <cofactor evidence="1">
        <name>Mg(2+)</name>
        <dbReference type="ChEBI" id="CHEBI:18420"/>
    </cofactor>
</comment>
<evidence type="ECO:0000256" key="12">
    <source>
        <dbReference type="ARBA" id="ARBA00031966"/>
    </source>
</evidence>
<evidence type="ECO:0000259" key="17">
    <source>
        <dbReference type="SMART" id="SM00482"/>
    </source>
</evidence>
<dbReference type="EMBL" id="LT598458">
    <property type="protein sequence ID" value="SCU91004.1"/>
    <property type="molecule type" value="Genomic_DNA"/>
</dbReference>
<evidence type="ECO:0000256" key="10">
    <source>
        <dbReference type="ARBA" id="ARBA00023125"/>
    </source>
</evidence>
<dbReference type="GO" id="GO:0008408">
    <property type="term" value="F:3'-5' exonuclease activity"/>
    <property type="evidence" value="ECO:0007669"/>
    <property type="project" value="EnsemblFungi"/>
</dbReference>
<dbReference type="SMART" id="SM00482">
    <property type="entry name" value="POLAc"/>
    <property type="match status" value="1"/>
</dbReference>
<evidence type="ECO:0000313" key="19">
    <source>
        <dbReference type="Proteomes" id="UP000190274"/>
    </source>
</evidence>
<dbReference type="GO" id="GO:0006264">
    <property type="term" value="P:mitochondrial DNA replication"/>
    <property type="evidence" value="ECO:0007669"/>
    <property type="project" value="EnsemblFungi"/>
</dbReference>
<dbReference type="Gene3D" id="1.10.150.20">
    <property type="entry name" value="5' to 3' exonuclease, C-terminal subdomain"/>
    <property type="match status" value="1"/>
</dbReference>